<reference evidence="3" key="1">
    <citation type="submission" date="2018-04" db="EMBL/GenBank/DDBJ databases">
        <authorList>
            <person name="Illikoud N."/>
        </authorList>
    </citation>
    <scope>NUCLEOTIDE SEQUENCE [LARGE SCALE GENOMIC DNA]</scope>
</reference>
<dbReference type="Proteomes" id="UP000270190">
    <property type="component" value="Unassembled WGS sequence"/>
</dbReference>
<evidence type="ECO:0000256" key="1">
    <source>
        <dbReference type="SAM" id="Phobius"/>
    </source>
</evidence>
<keyword evidence="1" id="KW-0472">Membrane</keyword>
<dbReference type="AlphaFoldDB" id="A0A2X0RUE3"/>
<keyword evidence="1" id="KW-1133">Transmembrane helix</keyword>
<keyword evidence="1" id="KW-0812">Transmembrane</keyword>
<evidence type="ECO:0000313" key="3">
    <source>
        <dbReference type="Proteomes" id="UP000270190"/>
    </source>
</evidence>
<proteinExistence type="predicted"/>
<dbReference type="EMBL" id="OUNC01000001">
    <property type="protein sequence ID" value="SPP26125.1"/>
    <property type="molecule type" value="Genomic_DNA"/>
</dbReference>
<gene>
    <name evidence="2" type="ORF">BTBSAS_10284</name>
</gene>
<feature type="transmembrane region" description="Helical" evidence="1">
    <location>
        <begin position="6"/>
        <end position="33"/>
    </location>
</feature>
<sequence>MCDFFIISKIIITLFIAFLFGQLLMILLTVTVFKTFNFIKK</sequence>
<evidence type="ECO:0000313" key="2">
    <source>
        <dbReference type="EMBL" id="SPP26125.1"/>
    </source>
</evidence>
<protein>
    <submittedName>
        <fullName evidence="2">Uncharacterized protein</fullName>
    </submittedName>
</protein>
<accession>A0A2X0RUE3</accession>
<name>A0A2X0RUE3_BROTH</name>
<organism evidence="2 3">
    <name type="scientific">Brochothrix thermosphacta</name>
    <name type="common">Microbacterium thermosphactum</name>
    <dbReference type="NCBI Taxonomy" id="2756"/>
    <lineage>
        <taxon>Bacteria</taxon>
        <taxon>Bacillati</taxon>
        <taxon>Bacillota</taxon>
        <taxon>Bacilli</taxon>
        <taxon>Bacillales</taxon>
        <taxon>Listeriaceae</taxon>
        <taxon>Brochothrix</taxon>
    </lineage>
</organism>